<dbReference type="EMBL" id="JACTVA010000006">
    <property type="protein sequence ID" value="MBC9206290.1"/>
    <property type="molecule type" value="Genomic_DNA"/>
</dbReference>
<accession>A0ABR7RJI7</accession>
<organism evidence="2 3">
    <name type="scientific">Teichococcus aerophilus</name>
    <dbReference type="NCBI Taxonomy" id="1224513"/>
    <lineage>
        <taxon>Bacteria</taxon>
        <taxon>Pseudomonadati</taxon>
        <taxon>Pseudomonadota</taxon>
        <taxon>Alphaproteobacteria</taxon>
        <taxon>Acetobacterales</taxon>
        <taxon>Roseomonadaceae</taxon>
        <taxon>Roseomonas</taxon>
    </lineage>
</organism>
<dbReference type="RefSeq" id="WP_187783468.1">
    <property type="nucleotide sequence ID" value="NZ_JACTVA010000006.1"/>
</dbReference>
<keyword evidence="3" id="KW-1185">Reference proteome</keyword>
<dbReference type="PANTHER" id="PTHR32309">
    <property type="entry name" value="TYROSINE-PROTEIN KINASE"/>
    <property type="match status" value="1"/>
</dbReference>
<protein>
    <recommendedName>
        <fullName evidence="4">Polysaccharide chain length determinant N-terminal domain-containing protein</fullName>
    </recommendedName>
</protein>
<comment type="caution">
    <text evidence="2">The sequence shown here is derived from an EMBL/GenBank/DDBJ whole genome shotgun (WGS) entry which is preliminary data.</text>
</comment>
<dbReference type="Proteomes" id="UP000626026">
    <property type="component" value="Unassembled WGS sequence"/>
</dbReference>
<proteinExistence type="predicted"/>
<keyword evidence="1" id="KW-1133">Transmembrane helix</keyword>
<evidence type="ECO:0000313" key="2">
    <source>
        <dbReference type="EMBL" id="MBC9206290.1"/>
    </source>
</evidence>
<evidence type="ECO:0000256" key="1">
    <source>
        <dbReference type="SAM" id="Phobius"/>
    </source>
</evidence>
<name>A0ABR7RJI7_9PROT</name>
<reference evidence="2 3" key="1">
    <citation type="journal article" date="2013" name="Int. J. Syst. Evol. Microbiol.">
        <title>Roseomonas aerophila sp. nov., isolated from air.</title>
        <authorList>
            <person name="Kim S.J."/>
            <person name="Weon H.Y."/>
            <person name="Ahn J.H."/>
            <person name="Hong S.B."/>
            <person name="Seok S.J."/>
            <person name="Whang K.S."/>
            <person name="Kwon S.W."/>
        </authorList>
    </citation>
    <scope>NUCLEOTIDE SEQUENCE [LARGE SCALE GENOMIC DNA]</scope>
    <source>
        <strain evidence="2 3">NBRC 108923</strain>
    </source>
</reference>
<dbReference type="PANTHER" id="PTHR32309:SF13">
    <property type="entry name" value="FERRIC ENTEROBACTIN TRANSPORT PROTEIN FEPE"/>
    <property type="match status" value="1"/>
</dbReference>
<gene>
    <name evidence="2" type="ORF">IBL26_05545</name>
</gene>
<sequence>MPLDVLLRGVWRLKPWLLLGTLLLWLAGGALILSWPRAFTAQAIIAPAETTGLATSTLISASALSPGSLLDTRPSGNFAVYLAALRSTEAAAMLARDTRLLDALRDRRADGPAGSVRETLGLRLEADMDDVGGWLERSLAVTQSLASVTWTLEVSLADRDLARDILTRLHAFAEAKVRTDLLELVARRVKVLEARLSTERDIYLRTPIFELLAQHQRAAMVLAADEAVAARLVSGPSVELKPSVPNRPLLLAMLLVVAPMACLFLGACLVLLRGGKR</sequence>
<evidence type="ECO:0000313" key="3">
    <source>
        <dbReference type="Proteomes" id="UP000626026"/>
    </source>
</evidence>
<evidence type="ECO:0008006" key="4">
    <source>
        <dbReference type="Google" id="ProtNLM"/>
    </source>
</evidence>
<keyword evidence="1" id="KW-0472">Membrane</keyword>
<feature type="transmembrane region" description="Helical" evidence="1">
    <location>
        <begin position="249"/>
        <end position="272"/>
    </location>
</feature>
<keyword evidence="1" id="KW-0812">Transmembrane</keyword>
<dbReference type="InterPro" id="IPR050445">
    <property type="entry name" value="Bact_polysacc_biosynth/exp"/>
</dbReference>